<evidence type="ECO:0000313" key="12">
    <source>
        <dbReference type="Proteomes" id="UP001610446"/>
    </source>
</evidence>
<keyword evidence="8" id="KW-0472">Membrane</keyword>
<evidence type="ECO:0000256" key="3">
    <source>
        <dbReference type="ARBA" id="ARBA00006105"/>
    </source>
</evidence>
<dbReference type="CDD" id="cd06183">
    <property type="entry name" value="cyt_b5_reduct_like"/>
    <property type="match status" value="1"/>
</dbReference>
<comment type="caution">
    <text evidence="11">The sequence shown here is derived from an EMBL/GenBank/DDBJ whole genome shotgun (WGS) entry which is preliminary data.</text>
</comment>
<evidence type="ECO:0000256" key="1">
    <source>
        <dbReference type="ARBA" id="ARBA00001974"/>
    </source>
</evidence>
<dbReference type="InterPro" id="IPR017938">
    <property type="entry name" value="Riboflavin_synthase-like_b-brl"/>
</dbReference>
<dbReference type="EC" id="1.6.2.2" evidence="9"/>
<sequence length="296" mass="32942">MFPSMRLPNKFIASFTIASCGAYTFRRHLIGEALAETPEQEPPVMFRVESLSHNTKRLRFEYPDQTWTCGLQLTSSVLVFCWPQRSWFPAIRPYTPVSSLDQRGFLDLVVKKYPHGKVSSYLHTLQPGDSLYFLGPLPGGYRWSAATSTTEHSRVYLIAGGSGITPTYQLARGILEENSDGHTKVHVVFGANTAQDLVLKNELDILQRRFADRLQMHYLVSEAGPSPGESGNKDVSYGARVTTSRLQHFFGAKRQGGEKVFVCGPPGMEEALVGGKANGRGILEELGFEKDQIHVF</sequence>
<feature type="domain" description="FAD-binding FR-type" evidence="10">
    <location>
        <begin position="38"/>
        <end position="143"/>
    </location>
</feature>
<evidence type="ECO:0000313" key="11">
    <source>
        <dbReference type="EMBL" id="KAL2850196.1"/>
    </source>
</evidence>
<dbReference type="InterPro" id="IPR001834">
    <property type="entry name" value="CBR-like"/>
</dbReference>
<dbReference type="PANTHER" id="PTHR19370">
    <property type="entry name" value="NADH-CYTOCHROME B5 REDUCTASE"/>
    <property type="match status" value="1"/>
</dbReference>
<dbReference type="InterPro" id="IPR017927">
    <property type="entry name" value="FAD-bd_FR_type"/>
</dbReference>
<dbReference type="SUPFAM" id="SSF52343">
    <property type="entry name" value="Ferredoxin reductase-like, C-terminal NADP-linked domain"/>
    <property type="match status" value="1"/>
</dbReference>
<dbReference type="Gene3D" id="2.40.30.10">
    <property type="entry name" value="Translation factors"/>
    <property type="match status" value="1"/>
</dbReference>
<keyword evidence="6 9" id="KW-0560">Oxidoreductase</keyword>
<evidence type="ECO:0000259" key="10">
    <source>
        <dbReference type="PROSITE" id="PS51384"/>
    </source>
</evidence>
<evidence type="ECO:0000256" key="8">
    <source>
        <dbReference type="ARBA" id="ARBA00023136"/>
    </source>
</evidence>
<dbReference type="PROSITE" id="PS51384">
    <property type="entry name" value="FAD_FR"/>
    <property type="match status" value="1"/>
</dbReference>
<dbReference type="InterPro" id="IPR001433">
    <property type="entry name" value="OxRdtase_FAD/NAD-bd"/>
</dbReference>
<dbReference type="Proteomes" id="UP001610446">
    <property type="component" value="Unassembled WGS sequence"/>
</dbReference>
<dbReference type="SUPFAM" id="SSF63380">
    <property type="entry name" value="Riboflavin synthase domain-like"/>
    <property type="match status" value="1"/>
</dbReference>
<protein>
    <recommendedName>
        <fullName evidence="9">NADH-cytochrome b5 reductase</fullName>
        <ecNumber evidence="9">1.6.2.2</ecNumber>
    </recommendedName>
</protein>
<proteinExistence type="inferred from homology"/>
<evidence type="ECO:0000256" key="5">
    <source>
        <dbReference type="ARBA" id="ARBA00022827"/>
    </source>
</evidence>
<evidence type="ECO:0000256" key="2">
    <source>
        <dbReference type="ARBA" id="ARBA00004572"/>
    </source>
</evidence>
<name>A0ABR4KDD8_9EURO</name>
<evidence type="ECO:0000256" key="9">
    <source>
        <dbReference type="RuleBase" id="RU361226"/>
    </source>
</evidence>
<organism evidence="11 12">
    <name type="scientific">Aspergillus pseudoustus</name>
    <dbReference type="NCBI Taxonomy" id="1810923"/>
    <lineage>
        <taxon>Eukaryota</taxon>
        <taxon>Fungi</taxon>
        <taxon>Dikarya</taxon>
        <taxon>Ascomycota</taxon>
        <taxon>Pezizomycotina</taxon>
        <taxon>Eurotiomycetes</taxon>
        <taxon>Eurotiomycetidae</taxon>
        <taxon>Eurotiales</taxon>
        <taxon>Aspergillaceae</taxon>
        <taxon>Aspergillus</taxon>
        <taxon>Aspergillus subgen. Nidulantes</taxon>
    </lineage>
</organism>
<evidence type="ECO:0000256" key="6">
    <source>
        <dbReference type="ARBA" id="ARBA00023002"/>
    </source>
</evidence>
<gene>
    <name evidence="11" type="ORF">BJY01DRAFT_233392</name>
</gene>
<dbReference type="Gene3D" id="3.40.50.80">
    <property type="entry name" value="Nucleotide-binding domain of ferredoxin-NADP reductase (FNR) module"/>
    <property type="match status" value="1"/>
</dbReference>
<comment type="similarity">
    <text evidence="3 9">Belongs to the flavoprotein pyridine nucleotide cytochrome reductase family.</text>
</comment>
<dbReference type="Pfam" id="PF00175">
    <property type="entry name" value="NAD_binding_1"/>
    <property type="match status" value="1"/>
</dbReference>
<dbReference type="PANTHER" id="PTHR19370:SF101">
    <property type="entry name" value="NADH-CYTOCHROME B5 REDUCTASE"/>
    <property type="match status" value="1"/>
</dbReference>
<keyword evidence="7 9" id="KW-0520">NAD</keyword>
<comment type="cofactor">
    <cofactor evidence="1 9">
        <name>FAD</name>
        <dbReference type="ChEBI" id="CHEBI:57692"/>
    </cofactor>
</comment>
<dbReference type="InterPro" id="IPR039261">
    <property type="entry name" value="FNR_nucleotide-bd"/>
</dbReference>
<comment type="subcellular location">
    <subcellularLocation>
        <location evidence="2">Mitochondrion outer membrane</location>
        <topology evidence="2">Single-pass membrane protein</topology>
    </subcellularLocation>
</comment>
<evidence type="ECO:0000256" key="7">
    <source>
        <dbReference type="ARBA" id="ARBA00023027"/>
    </source>
</evidence>
<dbReference type="PRINTS" id="PR00371">
    <property type="entry name" value="FPNCR"/>
</dbReference>
<comment type="catalytic activity">
    <reaction evidence="9">
        <text>2 Fe(III)-[cytochrome b5] + NADH = 2 Fe(II)-[cytochrome b5] + NAD(+) + H(+)</text>
        <dbReference type="Rhea" id="RHEA:46680"/>
        <dbReference type="Rhea" id="RHEA-COMP:10438"/>
        <dbReference type="Rhea" id="RHEA-COMP:10439"/>
        <dbReference type="ChEBI" id="CHEBI:15378"/>
        <dbReference type="ChEBI" id="CHEBI:29033"/>
        <dbReference type="ChEBI" id="CHEBI:29034"/>
        <dbReference type="ChEBI" id="CHEBI:57540"/>
        <dbReference type="ChEBI" id="CHEBI:57945"/>
        <dbReference type="EC" id="1.6.2.2"/>
    </reaction>
</comment>
<accession>A0ABR4KDD8</accession>
<dbReference type="Pfam" id="PF00970">
    <property type="entry name" value="FAD_binding_6"/>
    <property type="match status" value="1"/>
</dbReference>
<dbReference type="InterPro" id="IPR001709">
    <property type="entry name" value="Flavoprot_Pyr_Nucl_cyt_Rdtase"/>
</dbReference>
<keyword evidence="4 9" id="KW-0285">Flavoprotein</keyword>
<reference evidence="11 12" key="1">
    <citation type="submission" date="2024-07" db="EMBL/GenBank/DDBJ databases">
        <title>Section-level genome sequencing and comparative genomics of Aspergillus sections Usti and Cavernicolus.</title>
        <authorList>
            <consortium name="Lawrence Berkeley National Laboratory"/>
            <person name="Nybo J.L."/>
            <person name="Vesth T.C."/>
            <person name="Theobald S."/>
            <person name="Frisvad J.C."/>
            <person name="Larsen T.O."/>
            <person name="Kjaerboelling I."/>
            <person name="Rothschild-Mancinelli K."/>
            <person name="Lyhne E.K."/>
            <person name="Kogle M.E."/>
            <person name="Barry K."/>
            <person name="Clum A."/>
            <person name="Na H."/>
            <person name="Ledsgaard L."/>
            <person name="Lin J."/>
            <person name="Lipzen A."/>
            <person name="Kuo A."/>
            <person name="Riley R."/>
            <person name="Mondo S."/>
            <person name="Labutti K."/>
            <person name="Haridas S."/>
            <person name="Pangalinan J."/>
            <person name="Salamov A.A."/>
            <person name="Simmons B.A."/>
            <person name="Magnuson J.K."/>
            <person name="Chen J."/>
            <person name="Drula E."/>
            <person name="Henrissat B."/>
            <person name="Wiebenga A."/>
            <person name="Lubbers R.J."/>
            <person name="Gomes A.C."/>
            <person name="Makela M.R."/>
            <person name="Stajich J."/>
            <person name="Grigoriev I.V."/>
            <person name="Mortensen U.H."/>
            <person name="De Vries R.P."/>
            <person name="Baker S.E."/>
            <person name="Andersen M.R."/>
        </authorList>
    </citation>
    <scope>NUCLEOTIDE SEQUENCE [LARGE SCALE GENOMIC DNA]</scope>
    <source>
        <strain evidence="11 12">CBS 123904</strain>
    </source>
</reference>
<dbReference type="InterPro" id="IPR008333">
    <property type="entry name" value="Cbr1-like_FAD-bd_dom"/>
</dbReference>
<dbReference type="PRINTS" id="PR00406">
    <property type="entry name" value="CYTB5RDTASE"/>
</dbReference>
<keyword evidence="5 9" id="KW-0274">FAD</keyword>
<evidence type="ECO:0000256" key="4">
    <source>
        <dbReference type="ARBA" id="ARBA00022630"/>
    </source>
</evidence>
<keyword evidence="12" id="KW-1185">Reference proteome</keyword>
<dbReference type="EMBL" id="JBFXLU010000039">
    <property type="protein sequence ID" value="KAL2850196.1"/>
    <property type="molecule type" value="Genomic_DNA"/>
</dbReference>